<name>A0A512N2J2_9HYPH</name>
<dbReference type="PIRSF" id="PIRSF017082">
    <property type="entry name" value="YflP"/>
    <property type="match status" value="1"/>
</dbReference>
<comment type="similarity">
    <text evidence="1">Belongs to the UPF0065 (bug) family.</text>
</comment>
<organism evidence="2 3">
    <name type="scientific">Reyranella soli</name>
    <dbReference type="NCBI Taxonomy" id="1230389"/>
    <lineage>
        <taxon>Bacteria</taxon>
        <taxon>Pseudomonadati</taxon>
        <taxon>Pseudomonadota</taxon>
        <taxon>Alphaproteobacteria</taxon>
        <taxon>Hyphomicrobiales</taxon>
        <taxon>Reyranellaceae</taxon>
        <taxon>Reyranella</taxon>
    </lineage>
</organism>
<dbReference type="AlphaFoldDB" id="A0A512N2J2"/>
<dbReference type="Pfam" id="PF03401">
    <property type="entry name" value="TctC"/>
    <property type="match status" value="1"/>
</dbReference>
<dbReference type="InterPro" id="IPR005064">
    <property type="entry name" value="BUG"/>
</dbReference>
<dbReference type="Gene3D" id="3.40.190.150">
    <property type="entry name" value="Bordetella uptake gene, domain 1"/>
    <property type="match status" value="1"/>
</dbReference>
<dbReference type="PANTHER" id="PTHR42928">
    <property type="entry name" value="TRICARBOXYLATE-BINDING PROTEIN"/>
    <property type="match status" value="1"/>
</dbReference>
<gene>
    <name evidence="2" type="ORF">RSO01_03680</name>
</gene>
<dbReference type="CDD" id="cd07012">
    <property type="entry name" value="PBP2_Bug_TTT"/>
    <property type="match status" value="1"/>
</dbReference>
<reference evidence="2 3" key="1">
    <citation type="submission" date="2019-07" db="EMBL/GenBank/DDBJ databases">
        <title>Whole genome shotgun sequence of Reyranella soli NBRC 108950.</title>
        <authorList>
            <person name="Hosoyama A."/>
            <person name="Uohara A."/>
            <person name="Ohji S."/>
            <person name="Ichikawa N."/>
        </authorList>
    </citation>
    <scope>NUCLEOTIDE SEQUENCE [LARGE SCALE GENOMIC DNA]</scope>
    <source>
        <strain evidence="2 3">NBRC 108950</strain>
    </source>
</reference>
<evidence type="ECO:0000313" key="3">
    <source>
        <dbReference type="Proteomes" id="UP000321058"/>
    </source>
</evidence>
<dbReference type="PANTHER" id="PTHR42928:SF5">
    <property type="entry name" value="BLR1237 PROTEIN"/>
    <property type="match status" value="1"/>
</dbReference>
<dbReference type="Gene3D" id="3.40.190.10">
    <property type="entry name" value="Periplasmic binding protein-like II"/>
    <property type="match status" value="1"/>
</dbReference>
<dbReference type="EMBL" id="BKAJ01000004">
    <property type="protein sequence ID" value="GEP53202.1"/>
    <property type="molecule type" value="Genomic_DNA"/>
</dbReference>
<dbReference type="SUPFAM" id="SSF53850">
    <property type="entry name" value="Periplasmic binding protein-like II"/>
    <property type="match status" value="1"/>
</dbReference>
<accession>A0A512N2J2</accession>
<evidence type="ECO:0000313" key="2">
    <source>
        <dbReference type="EMBL" id="GEP53202.1"/>
    </source>
</evidence>
<keyword evidence="3" id="KW-1185">Reference proteome</keyword>
<comment type="caution">
    <text evidence="2">The sequence shown here is derived from an EMBL/GenBank/DDBJ whole genome shotgun (WGS) entry which is preliminary data.</text>
</comment>
<proteinExistence type="inferred from homology"/>
<evidence type="ECO:0000256" key="1">
    <source>
        <dbReference type="ARBA" id="ARBA00006987"/>
    </source>
</evidence>
<dbReference type="InterPro" id="IPR042100">
    <property type="entry name" value="Bug_dom1"/>
</dbReference>
<protein>
    <submittedName>
        <fullName evidence="2">MFS transporter</fullName>
    </submittedName>
</protein>
<sequence length="309" mass="32774">MLASGIARANADWPTKSVRYVNLFPAGATTDVLSRIVCQELSELTGQQFIVENRSGSGGNVGADVIAKSAPDGYTVGLYSIASHAISPTLYAKLPFDAEKDFTPISMLWGVPNIFVTKLSLPPNSVPELVAMVKASPGKYFFGSGGSGTSPHLCGEMLKNRAGLDMQHVPYRGGAPAMQDMLSGQLDMMYDNISTPLAQYKAGKVKALAVTSAERHPAAPELPTMSEFYPGFNITSWGGLCGPAGLPPAMVEKAAALTKKALESENLKKTFIQQAATTSWMSPADTAAFRRKQEQDLAPIIKASGAKVD</sequence>
<dbReference type="Proteomes" id="UP000321058">
    <property type="component" value="Unassembled WGS sequence"/>
</dbReference>